<accession>A0ABS6YFR2</accession>
<dbReference type="Proteomes" id="UP001197114">
    <property type="component" value="Unassembled WGS sequence"/>
</dbReference>
<evidence type="ECO:0000313" key="2">
    <source>
        <dbReference type="Proteomes" id="UP001197114"/>
    </source>
</evidence>
<keyword evidence="2" id="KW-1185">Reference proteome</keyword>
<name>A0ABS6YFR2_9ACTN</name>
<dbReference type="EMBL" id="WMBF01000006">
    <property type="protein sequence ID" value="MBW5420253.1"/>
    <property type="molecule type" value="Genomic_DNA"/>
</dbReference>
<reference evidence="1 2" key="1">
    <citation type="submission" date="2019-11" db="EMBL/GenBank/DDBJ databases">
        <authorList>
            <person name="Ay H."/>
        </authorList>
    </citation>
    <scope>NUCLEOTIDE SEQUENCE [LARGE SCALE GENOMIC DNA]</scope>
    <source>
        <strain evidence="1 2">BG9H</strain>
    </source>
</reference>
<sequence>MTPRAEAPEPDQVEIRQMIASHTYGCHRCHMLGRVCPKGRILRRTLEAHREPPAAPGETGGPK</sequence>
<gene>
    <name evidence="1" type="ORF">GKQ77_01540</name>
</gene>
<comment type="caution">
    <text evidence="1">The sequence shown here is derived from an EMBL/GenBank/DDBJ whole genome shotgun (WGS) entry which is preliminary data.</text>
</comment>
<organism evidence="1 2">
    <name type="scientific">Streptomyces anatolicus</name>
    <dbReference type="NCBI Taxonomy" id="2675858"/>
    <lineage>
        <taxon>Bacteria</taxon>
        <taxon>Bacillati</taxon>
        <taxon>Actinomycetota</taxon>
        <taxon>Actinomycetes</taxon>
        <taxon>Kitasatosporales</taxon>
        <taxon>Streptomycetaceae</taxon>
        <taxon>Streptomyces</taxon>
    </lineage>
</organism>
<proteinExistence type="predicted"/>
<evidence type="ECO:0000313" key="1">
    <source>
        <dbReference type="EMBL" id="MBW5420253.1"/>
    </source>
</evidence>
<protein>
    <submittedName>
        <fullName evidence="1">Uncharacterized protein</fullName>
    </submittedName>
</protein>
<dbReference type="RefSeq" id="WP_219686758.1">
    <property type="nucleotide sequence ID" value="NZ_WMBF01000006.1"/>
</dbReference>